<dbReference type="Proteomes" id="UP000621510">
    <property type="component" value="Unassembled WGS sequence"/>
</dbReference>
<keyword evidence="3" id="KW-1185">Reference proteome</keyword>
<name>A0ABS1PSN6_9ACTN</name>
<dbReference type="RefSeq" id="WP_201853232.1">
    <property type="nucleotide sequence ID" value="NZ_JAERRG010000009.1"/>
</dbReference>
<reference evidence="2 3" key="1">
    <citation type="submission" date="2021-01" db="EMBL/GenBank/DDBJ databases">
        <title>WGS of actinomycetes isolated from Thailand.</title>
        <authorList>
            <person name="Thawai C."/>
        </authorList>
    </citation>
    <scope>NUCLEOTIDE SEQUENCE [LARGE SCALE GENOMIC DNA]</scope>
    <source>
        <strain evidence="2 3">CA3R110</strain>
    </source>
</reference>
<gene>
    <name evidence="2" type="ORF">JK364_24015</name>
</gene>
<protein>
    <submittedName>
        <fullName evidence="2">Uncharacterized protein</fullName>
    </submittedName>
</protein>
<feature type="region of interest" description="Disordered" evidence="1">
    <location>
        <begin position="1"/>
        <end position="28"/>
    </location>
</feature>
<comment type="caution">
    <text evidence="2">The sequence shown here is derived from an EMBL/GenBank/DDBJ whole genome shotgun (WGS) entry which is preliminary data.</text>
</comment>
<organism evidence="2 3">
    <name type="scientific">Streptomyces endocoffeicus</name>
    <dbReference type="NCBI Taxonomy" id="2898945"/>
    <lineage>
        <taxon>Bacteria</taxon>
        <taxon>Bacillati</taxon>
        <taxon>Actinomycetota</taxon>
        <taxon>Actinomycetes</taxon>
        <taxon>Kitasatosporales</taxon>
        <taxon>Streptomycetaceae</taxon>
        <taxon>Streptomyces</taxon>
    </lineage>
</organism>
<sequence length="58" mass="6520">MLMADRHRCSPRVGDADDSTDSTMGIQRGQCARARDVADVREAWWKRAAALHNEHAAR</sequence>
<evidence type="ECO:0000313" key="2">
    <source>
        <dbReference type="EMBL" id="MBL1115441.1"/>
    </source>
</evidence>
<proteinExistence type="predicted"/>
<evidence type="ECO:0000313" key="3">
    <source>
        <dbReference type="Proteomes" id="UP000621510"/>
    </source>
</evidence>
<accession>A0ABS1PSN6</accession>
<evidence type="ECO:0000256" key="1">
    <source>
        <dbReference type="SAM" id="MobiDB-lite"/>
    </source>
</evidence>
<dbReference type="EMBL" id="JAERRG010000009">
    <property type="protein sequence ID" value="MBL1115441.1"/>
    <property type="molecule type" value="Genomic_DNA"/>
</dbReference>